<sequence length="254" mass="28166">MAIPVSFSSAQGVLILSALIAIGLALAHLYAGRLRFKRIPRSRWLSAAGGVSVAYVFVHILPELSQHQTVLQDLGKGIIPYIEHHVYLIALLGLTIFYGLERLAMSSRNRLQRQGQGDITSRSIFWLHIISFAIYNALIGYLLLHREEQDITSLLLFGIAMTLHFVVNDDSLREHHKHLYDRIGRWILAAAIIVGWVLGSGTEIQASAIAVLFAFLAGGVVLNVLKEELPEERESCFWAFVLGAAAYTILLLAL</sequence>
<protein>
    <recommendedName>
        <fullName evidence="4">ZIP Zinc transporter</fullName>
    </recommendedName>
</protein>
<feature type="transmembrane region" description="Helical" evidence="1">
    <location>
        <begin position="124"/>
        <end position="144"/>
    </location>
</feature>
<accession>A0A433NMB6</accession>
<dbReference type="STRING" id="211165.GCA_000317285_00690"/>
<organism evidence="2 3">
    <name type="scientific">Chlorogloeopsis fritschii PCC 6912</name>
    <dbReference type="NCBI Taxonomy" id="211165"/>
    <lineage>
        <taxon>Bacteria</taxon>
        <taxon>Bacillati</taxon>
        <taxon>Cyanobacteriota</taxon>
        <taxon>Cyanophyceae</taxon>
        <taxon>Nostocales</taxon>
        <taxon>Chlorogloeopsidaceae</taxon>
        <taxon>Chlorogloeopsis</taxon>
    </lineage>
</organism>
<keyword evidence="1" id="KW-0812">Transmembrane</keyword>
<keyword evidence="1" id="KW-1133">Transmembrane helix</keyword>
<reference evidence="2 3" key="1">
    <citation type="journal article" date="2019" name="Genome Biol. Evol.">
        <title>Day and night: Metabolic profiles and evolutionary relationships of six axenic non-marine cyanobacteria.</title>
        <authorList>
            <person name="Will S.E."/>
            <person name="Henke P."/>
            <person name="Boedeker C."/>
            <person name="Huang S."/>
            <person name="Brinkmann H."/>
            <person name="Rohde M."/>
            <person name="Jarek M."/>
            <person name="Friedl T."/>
            <person name="Seufert S."/>
            <person name="Schumacher M."/>
            <person name="Overmann J."/>
            <person name="Neumann-Schaal M."/>
            <person name="Petersen J."/>
        </authorList>
    </citation>
    <scope>NUCLEOTIDE SEQUENCE [LARGE SCALE GENOMIC DNA]</scope>
    <source>
        <strain evidence="2 3">PCC 6912</strain>
    </source>
</reference>
<feature type="transmembrane region" description="Helical" evidence="1">
    <location>
        <begin position="44"/>
        <end position="64"/>
    </location>
</feature>
<comment type="caution">
    <text evidence="2">The sequence shown here is derived from an EMBL/GenBank/DDBJ whole genome shotgun (WGS) entry which is preliminary data.</text>
</comment>
<keyword evidence="1" id="KW-0472">Membrane</keyword>
<keyword evidence="3" id="KW-1185">Reference proteome</keyword>
<dbReference type="RefSeq" id="WP_016873260.1">
    <property type="nucleotide sequence ID" value="NZ_AJLN01000040.1"/>
</dbReference>
<feature type="transmembrane region" description="Helical" evidence="1">
    <location>
        <begin position="179"/>
        <end position="198"/>
    </location>
</feature>
<dbReference type="EMBL" id="RSCJ01000005">
    <property type="protein sequence ID" value="RUR84214.1"/>
    <property type="molecule type" value="Genomic_DNA"/>
</dbReference>
<feature type="transmembrane region" description="Helical" evidence="1">
    <location>
        <begin position="237"/>
        <end position="253"/>
    </location>
</feature>
<name>A0A433NMB6_CHLFR</name>
<evidence type="ECO:0000256" key="1">
    <source>
        <dbReference type="SAM" id="Phobius"/>
    </source>
</evidence>
<feature type="transmembrane region" description="Helical" evidence="1">
    <location>
        <begin position="84"/>
        <end position="103"/>
    </location>
</feature>
<feature type="transmembrane region" description="Helical" evidence="1">
    <location>
        <begin position="12"/>
        <end position="32"/>
    </location>
</feature>
<evidence type="ECO:0008006" key="4">
    <source>
        <dbReference type="Google" id="ProtNLM"/>
    </source>
</evidence>
<dbReference type="Proteomes" id="UP000268857">
    <property type="component" value="Unassembled WGS sequence"/>
</dbReference>
<proteinExistence type="predicted"/>
<gene>
    <name evidence="2" type="ORF">PCC6912_18080</name>
</gene>
<dbReference type="AlphaFoldDB" id="A0A433NMB6"/>
<dbReference type="OrthoDB" id="21325at2"/>
<feature type="transmembrane region" description="Helical" evidence="1">
    <location>
        <begin position="204"/>
        <end position="225"/>
    </location>
</feature>
<evidence type="ECO:0000313" key="2">
    <source>
        <dbReference type="EMBL" id="RUR84214.1"/>
    </source>
</evidence>
<feature type="transmembrane region" description="Helical" evidence="1">
    <location>
        <begin position="150"/>
        <end position="167"/>
    </location>
</feature>
<evidence type="ECO:0000313" key="3">
    <source>
        <dbReference type="Proteomes" id="UP000268857"/>
    </source>
</evidence>